<feature type="non-terminal residue" evidence="3">
    <location>
        <position position="1"/>
    </location>
</feature>
<sequence length="1447" mass="163136">SIEQTKKEQQAWEGGSQSRTQKIKDYDYVKNQYFFIHEWFRNGTPDTVQNVIQPSFFPLINGLHRIGSLKVTSFELYKLDMTNNPGSDIGVAHIDPSDPGFEEDKNKDGNFLRLERNIDYTLSEDLGYIRLRTRSLDEILGCHFVLTDRISEDTVMTIGHGISLNDSTLSLKMIKPQSPHPNHPTWDLMFKNVYYLGTTNINQEGFAVRIVNDRLTPPSDRDPLGIPYLNRFGLDSLNENGSRQPDEIIDMNNPNIVNLIAGELHFPALLPFVSEDSLFGGNLNEILSEVLGEGKMYTSTISTDYNGDSRFTIEADFSNQSSTINLGFMLVEGSEEVLLNGIPLTRGIDYQIDYFSGTIVLGETAADPNASVRVLYDKHELVSFDKKVILGTRAQMDFGDNSFLGATALYYDQSVINEKIEVGYEPTRNFIWDLNGRFEFDLDGLTRVLDKLPIIETEKLSTFSVEGEFAQVLPNPNPVNNAETGDPNGVAFIDDFEGAKRTTYIPVQRRQWKESSAPLDSSDLTKSWPQRYRARMYWYNPFEQVWTKDIWPNQSTSQLAHNEKTDILVIHHQPKSHQDEDYVPETLLWSGITSSFYSGDYDQTQSKFFEIWLKGTEGKLTVDLGKISEDRNGNGILDTEDIPEAGLTLGNGFLEDHEDVGVDGCPDEFEDGIGGCLESDDDGDGEVDEELLNGADDDGDGEIDEDIDADPEGDMNGDNWSYSEGSTDYSHVNGTEGNGTGTQIQEGGKYPDTEDLDRSGFLDKTDAYFTKSFHLDPEVFTEEEEDYLAGETEKDGMYTGWRLYRIPLSHFEKINDVEWNEIRSLRLVWTEVEESSTLQIAKMELVGNEWQELGIAPDSSSTFNQTGADSIFSIAIVNTEDNADYIPPKGVRGEYDPINEIQSKEQSLVLKFSNLEGGYKAAAKKTLYTNSGNSYLIYDRMKMYMYGTSLGHISDVDTDIYFFLRFGLGDDYYEITQPVFEGWDEKEGRNSIDLDLGWLTKLKLQSEENIQKFRPTDVFQDSAGVRKYSFTGEDGLPTGKEIILQGLPSLSRIQYFTVGITNVSDNPISGEVWIDELRLSGVKKDKGIAMRVQSKFNLADLGNTTLSYSRKDADFHVLQQRLGSNSTSEDLRLNATLQLQKLLPKFLGISIPLNGSYSNTVNRPKYFPGTDVLVDSDAPPDSILTKSEVISLSTSVSKAGKSDNKLIKYTLDALKSSFSASRTKKSNEIMAEELHESYSGRLSYALSFGRNNYFHPLKWLHFLPWLGAKMSDIQLYYTPSSVSTSVDFSEKLVQKYTRSGTKAPDDYNLGLNRSFGLDYKFLNNLTMKYNQTAKSDMDNYRGYIWMAIKEMDPGLVTNVTENLTTSFSPELFTWLKPSFNYSAGYRWDFDRANDMANIGVQLRFTSNISISPSTIFELVYKPPKSKGSSGSRGRQRGRSDDDSNKEK</sequence>
<feature type="region of interest" description="Disordered" evidence="1">
    <location>
        <begin position="675"/>
        <end position="715"/>
    </location>
</feature>
<dbReference type="InterPro" id="IPR026377">
    <property type="entry name" value="Cell_surface_SprA"/>
</dbReference>
<feature type="domain" description="Gliding motility protein SprA N-terminal" evidence="2">
    <location>
        <begin position="732"/>
        <end position="1169"/>
    </location>
</feature>
<reference evidence="3" key="1">
    <citation type="submission" date="2018-05" db="EMBL/GenBank/DDBJ databases">
        <authorList>
            <person name="Lanie J.A."/>
            <person name="Ng W.-L."/>
            <person name="Kazmierczak K.M."/>
            <person name="Andrzejewski T.M."/>
            <person name="Davidsen T.M."/>
            <person name="Wayne K.J."/>
            <person name="Tettelin H."/>
            <person name="Glass J.I."/>
            <person name="Rusch D."/>
            <person name="Podicherti R."/>
            <person name="Tsui H.-C.T."/>
            <person name="Winkler M.E."/>
        </authorList>
    </citation>
    <scope>NUCLEOTIDE SEQUENCE</scope>
</reference>
<feature type="compositionally biased region" description="Basic and acidic residues" evidence="1">
    <location>
        <begin position="1437"/>
        <end position="1447"/>
    </location>
</feature>
<name>A0A381YXR1_9ZZZZ</name>
<evidence type="ECO:0000256" key="1">
    <source>
        <dbReference type="SAM" id="MobiDB-lite"/>
    </source>
</evidence>
<feature type="compositionally biased region" description="Acidic residues" evidence="1">
    <location>
        <begin position="678"/>
        <end position="715"/>
    </location>
</feature>
<dbReference type="EMBL" id="UINC01019314">
    <property type="protein sequence ID" value="SVA81734.1"/>
    <property type="molecule type" value="Genomic_DNA"/>
</dbReference>
<protein>
    <recommendedName>
        <fullName evidence="2">Gliding motility protein SprA N-terminal domain-containing protein</fullName>
    </recommendedName>
</protein>
<organism evidence="3">
    <name type="scientific">marine metagenome</name>
    <dbReference type="NCBI Taxonomy" id="408172"/>
    <lineage>
        <taxon>unclassified sequences</taxon>
        <taxon>metagenomes</taxon>
        <taxon>ecological metagenomes</taxon>
    </lineage>
</organism>
<accession>A0A381YXR1</accession>
<dbReference type="InterPro" id="IPR025684">
    <property type="entry name" value="SprA_N_dom"/>
</dbReference>
<dbReference type="PROSITE" id="PS00018">
    <property type="entry name" value="EF_HAND_1"/>
    <property type="match status" value="1"/>
</dbReference>
<proteinExistence type="predicted"/>
<dbReference type="Pfam" id="PF14349">
    <property type="entry name" value="SprA_N"/>
    <property type="match status" value="1"/>
</dbReference>
<feature type="non-terminal residue" evidence="3">
    <location>
        <position position="1447"/>
    </location>
</feature>
<evidence type="ECO:0000259" key="2">
    <source>
        <dbReference type="Pfam" id="PF14349"/>
    </source>
</evidence>
<evidence type="ECO:0000313" key="3">
    <source>
        <dbReference type="EMBL" id="SVA81734.1"/>
    </source>
</evidence>
<gene>
    <name evidence="3" type="ORF">METZ01_LOCUS134588</name>
</gene>
<feature type="region of interest" description="Disordered" evidence="1">
    <location>
        <begin position="1421"/>
        <end position="1447"/>
    </location>
</feature>
<dbReference type="InterPro" id="IPR018247">
    <property type="entry name" value="EF_Hand_1_Ca_BS"/>
</dbReference>
<dbReference type="NCBIfam" id="TIGR04189">
    <property type="entry name" value="surface_SprA"/>
    <property type="match status" value="1"/>
</dbReference>